<evidence type="ECO:0000313" key="4">
    <source>
        <dbReference type="Proteomes" id="UP000075573"/>
    </source>
</evidence>
<dbReference type="Gene3D" id="1.10.3210.10">
    <property type="entry name" value="Hypothetical protein af1432"/>
    <property type="match status" value="1"/>
</dbReference>
<sequence>MPELQTLLKEVVKLPASYRRQGPPLASLLAQVAKGDDGHGQRVGRLAGLLGHLTGSGLSSSALELAGRLHDAGKLLLPDSLLNYPGRFNARQMLVMRQHPSLGLGALFHLSADIPTLVYEAVLLHHERYDGDGYPFGMKGQAIPLAARIIGLADVIDALLSARAYKTGRSPRQVKACLQEQAGGAFDPDLVRHAITYFDDLLAIRRTVAQPVQGYQPMPGRSPMTSRNLNLRNTLP</sequence>
<dbReference type="Proteomes" id="UP000075573">
    <property type="component" value="Unassembled WGS sequence"/>
</dbReference>
<dbReference type="RefSeq" id="WP_011251390.1">
    <property type="nucleotide sequence ID" value="NZ_LHZB01000080.1"/>
</dbReference>
<feature type="domain" description="HD-GYP" evidence="2">
    <location>
        <begin position="14"/>
        <end position="210"/>
    </location>
</feature>
<dbReference type="PANTHER" id="PTHR45228">
    <property type="entry name" value="CYCLIC DI-GMP PHOSPHODIESTERASE TM_0186-RELATED"/>
    <property type="match status" value="1"/>
</dbReference>
<name>A0A149QZY4_9PROT</name>
<dbReference type="InterPro" id="IPR037522">
    <property type="entry name" value="HD_GYP_dom"/>
</dbReference>
<gene>
    <name evidence="3" type="ORF">AD929_01555</name>
</gene>
<dbReference type="PATRIC" id="fig|442.7.peg.3488"/>
<dbReference type="SMART" id="SM00471">
    <property type="entry name" value="HDc"/>
    <property type="match status" value="1"/>
</dbReference>
<feature type="region of interest" description="Disordered" evidence="1">
    <location>
        <begin position="213"/>
        <end position="236"/>
    </location>
</feature>
<proteinExistence type="predicted"/>
<dbReference type="Pfam" id="PF13487">
    <property type="entry name" value="HD_5"/>
    <property type="match status" value="1"/>
</dbReference>
<dbReference type="InterPro" id="IPR052020">
    <property type="entry name" value="Cyclic_di-GMP/3'3'-cGAMP_PDE"/>
</dbReference>
<dbReference type="AlphaFoldDB" id="A0A149QZY4"/>
<dbReference type="GO" id="GO:0008081">
    <property type="term" value="F:phosphoric diester hydrolase activity"/>
    <property type="evidence" value="ECO:0007669"/>
    <property type="project" value="UniProtKB-ARBA"/>
</dbReference>
<feature type="compositionally biased region" description="Polar residues" evidence="1">
    <location>
        <begin position="223"/>
        <end position="236"/>
    </location>
</feature>
<dbReference type="InterPro" id="IPR003607">
    <property type="entry name" value="HD/PDEase_dom"/>
</dbReference>
<dbReference type="SUPFAM" id="SSF109604">
    <property type="entry name" value="HD-domain/PDEase-like"/>
    <property type="match status" value="1"/>
</dbReference>
<reference evidence="3 4" key="1">
    <citation type="submission" date="2015-06" db="EMBL/GenBank/DDBJ databases">
        <title>Improved classification and identification of acetic acid bacteria using matrix-assisted laser desorption/ionization time-of-flight mass spectrometry; Gluconobacter nephelii and Gluconobacter uchimurae are later heterotypic synonyms of Gluconobacter japonicus and Gluconobacter oxydans, respectively.</title>
        <authorList>
            <person name="Li L."/>
            <person name="Cleenwerck I."/>
            <person name="De Vuyst L."/>
            <person name="Vandamme P."/>
        </authorList>
    </citation>
    <scope>NUCLEOTIDE SEQUENCE [LARGE SCALE GENOMIC DNA]</scope>
    <source>
        <strain evidence="3 4">LMG 1764</strain>
    </source>
</reference>
<dbReference type="CDD" id="cd00077">
    <property type="entry name" value="HDc"/>
    <property type="match status" value="1"/>
</dbReference>
<evidence type="ECO:0000259" key="2">
    <source>
        <dbReference type="PROSITE" id="PS51832"/>
    </source>
</evidence>
<organism evidence="3 4">
    <name type="scientific">Gluconobacter potus</name>
    <dbReference type="NCBI Taxonomy" id="2724927"/>
    <lineage>
        <taxon>Bacteria</taxon>
        <taxon>Pseudomonadati</taxon>
        <taxon>Pseudomonadota</taxon>
        <taxon>Alphaproteobacteria</taxon>
        <taxon>Acetobacterales</taxon>
        <taxon>Acetobacteraceae</taxon>
        <taxon>Gluconobacter</taxon>
    </lineage>
</organism>
<evidence type="ECO:0000313" key="3">
    <source>
        <dbReference type="EMBL" id="KXV02862.1"/>
    </source>
</evidence>
<comment type="caution">
    <text evidence="3">The sequence shown here is derived from an EMBL/GenBank/DDBJ whole genome shotgun (WGS) entry which is preliminary data.</text>
</comment>
<dbReference type="PROSITE" id="PS51832">
    <property type="entry name" value="HD_GYP"/>
    <property type="match status" value="1"/>
</dbReference>
<accession>A0A149QZY4</accession>
<evidence type="ECO:0000256" key="1">
    <source>
        <dbReference type="SAM" id="MobiDB-lite"/>
    </source>
</evidence>
<protein>
    <submittedName>
        <fullName evidence="3">Response regulator</fullName>
    </submittedName>
</protein>
<dbReference type="EMBL" id="LHZB01000080">
    <property type="protein sequence ID" value="KXV02862.1"/>
    <property type="molecule type" value="Genomic_DNA"/>
</dbReference>